<sequence length="354" mass="37506">MLVRRVAVVVALVSALVPVGSAQSQQQPVELVEARTEYTSTFANPDGSRTLMLHTGPVHVRDGGGWRPVDLTLRMVASGRVEPVAHPRALSLGGAGSTELARLVDGSARISRQWPTPLPAPLLAGNRATYPGARPGQDLVVTVTRNGFTQRLVPSGGGAGAPMAENGVDWSSGSDLVAEPVGVSLGPVLDTYVQSNILTAPMGDQPDVRVGTFDGAIVARSFLSWQLSGLRGKQVRRAELKLWNWHSWSCQPRGWQVWETGVADGKTAWSLQPAWLRLVAGSTRTLGYSANCPDGTVGVELTGLVREWAGGGAALGGLGLRAEDEADVFAWKKWSASEGGEGHPPRLEVTYQEG</sequence>
<keyword evidence="3" id="KW-1185">Reference proteome</keyword>
<name>A0A7W7CLB5_9PSEU</name>
<organism evidence="2 3">
    <name type="scientific">Crossiella cryophila</name>
    <dbReference type="NCBI Taxonomy" id="43355"/>
    <lineage>
        <taxon>Bacteria</taxon>
        <taxon>Bacillati</taxon>
        <taxon>Actinomycetota</taxon>
        <taxon>Actinomycetes</taxon>
        <taxon>Pseudonocardiales</taxon>
        <taxon>Pseudonocardiaceae</taxon>
        <taxon>Crossiella</taxon>
    </lineage>
</organism>
<keyword evidence="1" id="KW-0732">Signal</keyword>
<dbReference type="EMBL" id="JACHMH010000001">
    <property type="protein sequence ID" value="MBB4681916.1"/>
    <property type="molecule type" value="Genomic_DNA"/>
</dbReference>
<evidence type="ECO:0000313" key="2">
    <source>
        <dbReference type="EMBL" id="MBB4681916.1"/>
    </source>
</evidence>
<feature type="chain" id="PRO_5039654081" description="DNRLRE domain-containing protein" evidence="1">
    <location>
        <begin position="23"/>
        <end position="354"/>
    </location>
</feature>
<dbReference type="Proteomes" id="UP000533598">
    <property type="component" value="Unassembled WGS sequence"/>
</dbReference>
<dbReference type="AlphaFoldDB" id="A0A7W7CLB5"/>
<evidence type="ECO:0000256" key="1">
    <source>
        <dbReference type="SAM" id="SignalP"/>
    </source>
</evidence>
<gene>
    <name evidence="2" type="ORF">HNR67_008034</name>
</gene>
<dbReference type="NCBIfam" id="NF033679">
    <property type="entry name" value="DNRLRE_dom"/>
    <property type="match status" value="1"/>
</dbReference>
<feature type="signal peptide" evidence="1">
    <location>
        <begin position="1"/>
        <end position="22"/>
    </location>
</feature>
<protein>
    <recommendedName>
        <fullName evidence="4">DNRLRE domain-containing protein</fullName>
    </recommendedName>
</protein>
<dbReference type="RefSeq" id="WP_185008834.1">
    <property type="nucleotide sequence ID" value="NZ_BAAAUI010000034.1"/>
</dbReference>
<proteinExistence type="predicted"/>
<evidence type="ECO:0000313" key="3">
    <source>
        <dbReference type="Proteomes" id="UP000533598"/>
    </source>
</evidence>
<reference evidence="2 3" key="1">
    <citation type="submission" date="2020-08" db="EMBL/GenBank/DDBJ databases">
        <title>Sequencing the genomes of 1000 actinobacteria strains.</title>
        <authorList>
            <person name="Klenk H.-P."/>
        </authorList>
    </citation>
    <scope>NUCLEOTIDE SEQUENCE [LARGE SCALE GENOMIC DNA]</scope>
    <source>
        <strain evidence="2 3">DSM 44230</strain>
    </source>
</reference>
<accession>A0A7W7CLB5</accession>
<evidence type="ECO:0008006" key="4">
    <source>
        <dbReference type="Google" id="ProtNLM"/>
    </source>
</evidence>
<comment type="caution">
    <text evidence="2">The sequence shown here is derived from an EMBL/GenBank/DDBJ whole genome shotgun (WGS) entry which is preliminary data.</text>
</comment>